<keyword evidence="7" id="KW-0378">Hydrolase</keyword>
<keyword evidence="2" id="KW-0680">Restriction system</keyword>
<dbReference type="InterPro" id="IPR044946">
    <property type="entry name" value="Restrct_endonuc_typeI_TRD_sf"/>
</dbReference>
<reference evidence="6 8" key="1">
    <citation type="submission" date="2016-10" db="EMBL/GenBank/DDBJ databases">
        <authorList>
            <person name="Varghese N."/>
            <person name="Submissions S."/>
        </authorList>
    </citation>
    <scope>NUCLEOTIDE SEQUENCE [LARGE SCALE GENOMIC DNA]</scope>
    <source>
        <strain evidence="6 8">DSM 17835</strain>
    </source>
</reference>
<dbReference type="PANTHER" id="PTHR30408">
    <property type="entry name" value="TYPE-1 RESTRICTION ENZYME ECOKI SPECIFICITY PROTEIN"/>
    <property type="match status" value="1"/>
</dbReference>
<dbReference type="PANTHER" id="PTHR30408:SF12">
    <property type="entry name" value="TYPE I RESTRICTION ENZYME MJAVIII SPECIFICITY SUBUNIT"/>
    <property type="match status" value="1"/>
</dbReference>
<sequence length="394" mass="44312">MAVKSGYKQTDVGVIPEEWEARNIRDVCTLVNGRGFKPHEWQTTGLPIIRIQNLNGSDEFNFYSGQYNSKILIEPGQLLFAWSGSRGTSFGPHVWSGSRALLNYHTWKVVTNDSAADAGYLLHALRQLTRFIEDRAHGASALVHTQKWEMEKFPIPVPSNHLEQRAIATALGDMDALLNALERLIAKKRDLKQATMQQLLTGQARLPGFHGEREVKVLAEITDCLDNMRVPLNEAQRGKMQGDYPYCGANGVLDFVDGFVIDDDIILMAEDGGYFDEYKTRPIAYRMRGKCWVNNHAHILKAKPGVDQGFIFYSLVHKNILPYLASGTRAKLNKSEMNKIELQLPSDLLEQTAIAAVLTDMDDELAALEQRLAKTRVLKQGMMQELLTGRTRLV</sequence>
<dbReference type="GO" id="GO:0003677">
    <property type="term" value="F:DNA binding"/>
    <property type="evidence" value="ECO:0007669"/>
    <property type="project" value="UniProtKB-KW"/>
</dbReference>
<dbReference type="Pfam" id="PF01420">
    <property type="entry name" value="Methylase_S"/>
    <property type="match status" value="2"/>
</dbReference>
<keyword evidence="8" id="KW-1185">Reference proteome</keyword>
<dbReference type="GO" id="GO:0004519">
    <property type="term" value="F:endonuclease activity"/>
    <property type="evidence" value="ECO:0007669"/>
    <property type="project" value="UniProtKB-KW"/>
</dbReference>
<evidence type="ECO:0000256" key="2">
    <source>
        <dbReference type="ARBA" id="ARBA00022747"/>
    </source>
</evidence>
<dbReference type="Proteomes" id="UP000182858">
    <property type="component" value="Chromosome I"/>
</dbReference>
<proteinExistence type="inferred from homology"/>
<dbReference type="Gene3D" id="3.90.220.20">
    <property type="entry name" value="DNA methylase specificity domains"/>
    <property type="match status" value="2"/>
</dbReference>
<dbReference type="SUPFAM" id="SSF116734">
    <property type="entry name" value="DNA methylase specificity domain"/>
    <property type="match status" value="2"/>
</dbReference>
<dbReference type="RefSeq" id="WP_010562618.1">
    <property type="nucleotide sequence ID" value="NZ_LT629689.1"/>
</dbReference>
<accession>A0A5C5QH37</accession>
<keyword evidence="4" id="KW-0175">Coiled coil</keyword>
<evidence type="ECO:0000256" key="3">
    <source>
        <dbReference type="ARBA" id="ARBA00023125"/>
    </source>
</evidence>
<dbReference type="AlphaFoldDB" id="A0A5C5QH37"/>
<dbReference type="EMBL" id="VFET01000008">
    <property type="protein sequence ID" value="TWS04614.1"/>
    <property type="molecule type" value="Genomic_DNA"/>
</dbReference>
<comment type="similarity">
    <text evidence="1">Belongs to the type-I restriction system S methylase family.</text>
</comment>
<evidence type="ECO:0000259" key="5">
    <source>
        <dbReference type="Pfam" id="PF01420"/>
    </source>
</evidence>
<dbReference type="GO" id="GO:0009307">
    <property type="term" value="P:DNA restriction-modification system"/>
    <property type="evidence" value="ECO:0007669"/>
    <property type="project" value="UniProtKB-KW"/>
</dbReference>
<keyword evidence="7" id="KW-0540">Nuclease</keyword>
<dbReference type="EMBL" id="LT629689">
    <property type="protein sequence ID" value="SDG30694.1"/>
    <property type="molecule type" value="Genomic_DNA"/>
</dbReference>
<name>A0A5C5QH37_9PSED</name>
<organism evidence="7 9">
    <name type="scientific">Pseudomonas extremaustralis</name>
    <dbReference type="NCBI Taxonomy" id="359110"/>
    <lineage>
        <taxon>Bacteria</taxon>
        <taxon>Pseudomonadati</taxon>
        <taxon>Pseudomonadota</taxon>
        <taxon>Gammaproteobacteria</taxon>
        <taxon>Pseudomonadales</taxon>
        <taxon>Pseudomonadaceae</taxon>
        <taxon>Pseudomonas</taxon>
    </lineage>
</organism>
<protein>
    <submittedName>
        <fullName evidence="7">Restriction endonuclease subunit S</fullName>
    </submittedName>
    <submittedName>
        <fullName evidence="6">Type I restriction enzyme, S subunit</fullName>
    </submittedName>
</protein>
<dbReference type="CDD" id="cd17254">
    <property type="entry name" value="RMtype1_S_FclI-TRD1-CR1_like"/>
    <property type="match status" value="1"/>
</dbReference>
<evidence type="ECO:0000313" key="7">
    <source>
        <dbReference type="EMBL" id="TWS04614.1"/>
    </source>
</evidence>
<evidence type="ECO:0000256" key="1">
    <source>
        <dbReference type="ARBA" id="ARBA00010923"/>
    </source>
</evidence>
<dbReference type="CDD" id="cd17262">
    <property type="entry name" value="RMtype1_S_Aco12261I-TRD2-CR2"/>
    <property type="match status" value="1"/>
</dbReference>
<feature type="coiled-coil region" evidence="4">
    <location>
        <begin position="358"/>
        <end position="385"/>
    </location>
</feature>
<evidence type="ECO:0000313" key="8">
    <source>
        <dbReference type="Proteomes" id="UP000182858"/>
    </source>
</evidence>
<dbReference type="Gene3D" id="1.10.287.1120">
    <property type="entry name" value="Bipartite methylase S protein"/>
    <property type="match status" value="1"/>
</dbReference>
<dbReference type="InterPro" id="IPR052021">
    <property type="entry name" value="Type-I_RS_S_subunit"/>
</dbReference>
<feature type="domain" description="Type I restriction modification DNA specificity" evidence="5">
    <location>
        <begin position="215"/>
        <end position="371"/>
    </location>
</feature>
<keyword evidence="3" id="KW-0238">DNA-binding</keyword>
<keyword evidence="7" id="KW-0255">Endonuclease</keyword>
<reference evidence="7 9" key="2">
    <citation type="submission" date="2019-06" db="EMBL/GenBank/DDBJ databases">
        <title>Pseudomonas bimorpha sp. nov. isolated from bovine raw milk and skim milk concentrate.</title>
        <authorList>
            <person name="Hofmann K."/>
            <person name="Huptas C."/>
            <person name="Doll E."/>
            <person name="Scherer S."/>
            <person name="Wenning M."/>
        </authorList>
    </citation>
    <scope>NUCLEOTIDE SEQUENCE [LARGE SCALE GENOMIC DNA]</scope>
    <source>
        <strain evidence="7 9">DSM 17835</strain>
    </source>
</reference>
<feature type="domain" description="Type I restriction modification DNA specificity" evidence="5">
    <location>
        <begin position="16"/>
        <end position="183"/>
    </location>
</feature>
<evidence type="ECO:0000313" key="9">
    <source>
        <dbReference type="Proteomes" id="UP000317951"/>
    </source>
</evidence>
<gene>
    <name evidence="7" type="ORF">FIV36_11825</name>
    <name evidence="6" type="ORF">SAMN05216591_5609</name>
</gene>
<evidence type="ECO:0000256" key="4">
    <source>
        <dbReference type="SAM" id="Coils"/>
    </source>
</evidence>
<dbReference type="OrthoDB" id="9798929at2"/>
<dbReference type="GeneID" id="78556910"/>
<dbReference type="Proteomes" id="UP000317951">
    <property type="component" value="Unassembled WGS sequence"/>
</dbReference>
<evidence type="ECO:0000313" key="6">
    <source>
        <dbReference type="EMBL" id="SDG30694.1"/>
    </source>
</evidence>
<dbReference type="InterPro" id="IPR000055">
    <property type="entry name" value="Restrct_endonuc_typeI_TRD"/>
</dbReference>